<dbReference type="GO" id="GO:0016757">
    <property type="term" value="F:glycosyltransferase activity"/>
    <property type="evidence" value="ECO:0007669"/>
    <property type="project" value="UniProtKB-KW"/>
</dbReference>
<proteinExistence type="predicted"/>
<dbReference type="EMBL" id="CP113089">
    <property type="protein sequence ID" value="WAB82153.1"/>
    <property type="molecule type" value="Genomic_DNA"/>
</dbReference>
<keyword evidence="5 8" id="KW-1133">Transmembrane helix</keyword>
<keyword evidence="2 9" id="KW-0328">Glycosyltransferase</keyword>
<dbReference type="KEGG" id="mdb:OVN18_03865"/>
<dbReference type="InterPro" id="IPR029044">
    <property type="entry name" value="Nucleotide-diphossugar_trans"/>
</dbReference>
<evidence type="ECO:0000256" key="1">
    <source>
        <dbReference type="ARBA" id="ARBA00004141"/>
    </source>
</evidence>
<dbReference type="Pfam" id="PF13641">
    <property type="entry name" value="Glyco_tranf_2_3"/>
    <property type="match status" value="1"/>
</dbReference>
<reference evidence="9" key="1">
    <citation type="submission" date="2022-11" db="EMBL/GenBank/DDBJ databases">
        <title>Description of Microcella daejonensis nov. sp, isolated from riverside soil.</title>
        <authorList>
            <person name="Molina K.M."/>
            <person name="Kim S.B."/>
        </authorList>
    </citation>
    <scope>NUCLEOTIDE SEQUENCE</scope>
    <source>
        <strain evidence="9">MMS21-STM12</strain>
    </source>
</reference>
<dbReference type="EC" id="2.4.-.-" evidence="9"/>
<feature type="region of interest" description="Disordered" evidence="7">
    <location>
        <begin position="413"/>
        <end position="437"/>
    </location>
</feature>
<evidence type="ECO:0000313" key="9">
    <source>
        <dbReference type="EMBL" id="WAB82153.1"/>
    </source>
</evidence>
<feature type="transmembrane region" description="Helical" evidence="8">
    <location>
        <begin position="302"/>
        <end position="326"/>
    </location>
</feature>
<dbReference type="Proteomes" id="UP001164706">
    <property type="component" value="Chromosome"/>
</dbReference>
<comment type="subcellular location">
    <subcellularLocation>
        <location evidence="1">Membrane</location>
        <topology evidence="1">Multi-pass membrane protein</topology>
    </subcellularLocation>
</comment>
<evidence type="ECO:0000256" key="2">
    <source>
        <dbReference type="ARBA" id="ARBA00022676"/>
    </source>
</evidence>
<evidence type="ECO:0000256" key="8">
    <source>
        <dbReference type="SAM" id="Phobius"/>
    </source>
</evidence>
<dbReference type="RefSeq" id="WP_267782053.1">
    <property type="nucleotide sequence ID" value="NZ_CP113089.1"/>
</dbReference>
<dbReference type="SUPFAM" id="SSF53448">
    <property type="entry name" value="Nucleotide-diphospho-sugar transferases"/>
    <property type="match status" value="1"/>
</dbReference>
<evidence type="ECO:0000256" key="5">
    <source>
        <dbReference type="ARBA" id="ARBA00022989"/>
    </source>
</evidence>
<sequence length="437" mass="49116">MLPSLLAVLVTVSALILLVQSIVSIRQTLYIWEHPHRLRQGGRPDTFEEPFHGFTVLLPARHEHEVIGETLRRLGEADYPRELVELMVICTSDDIATIAAAERAKREHGIDNATVLVFENPPGKSRAMNLGLAAAKHELITIFDSEDDVSRDIFSIVNTIYVRRDIDVLQCGVQLMDFGSHWFAAHNVLEYFFWFKSRMHYFAKAGAVPLGGNTVFFKAEDLTAVGGWDEEGLTEDADLGIRLSIAGKTFDVMYDAEHVTREEVPHDTKAFIKQRTRWNQGFLQILRKKEWLQLPTLMHRVLIGYVLTAPSYMAIVIASAPVMILIGATTKLPIVVSMLSFIPLLLAAVMLLISLVGLYEFGRDQRVPVRWYHYLALVITFLPYQGLLMVSAVRALIREIRGSRGWEKTAHAGRHRLGTQDAQPVSASELEPVPQAA</sequence>
<keyword evidence="6 8" id="KW-0472">Membrane</keyword>
<evidence type="ECO:0000256" key="6">
    <source>
        <dbReference type="ARBA" id="ARBA00023136"/>
    </source>
</evidence>
<dbReference type="PANTHER" id="PTHR43867:SF2">
    <property type="entry name" value="CELLULOSE SYNTHASE CATALYTIC SUBUNIT A [UDP-FORMING]"/>
    <property type="match status" value="1"/>
</dbReference>
<dbReference type="Gene3D" id="3.90.550.10">
    <property type="entry name" value="Spore Coat Polysaccharide Biosynthesis Protein SpsA, Chain A"/>
    <property type="match status" value="1"/>
</dbReference>
<dbReference type="InterPro" id="IPR050321">
    <property type="entry name" value="Glycosyltr_2/OpgH_subfam"/>
</dbReference>
<evidence type="ECO:0000256" key="3">
    <source>
        <dbReference type="ARBA" id="ARBA00022679"/>
    </source>
</evidence>
<keyword evidence="10" id="KW-1185">Reference proteome</keyword>
<organism evidence="9 10">
    <name type="scientific">Microcella daejeonensis</name>
    <dbReference type="NCBI Taxonomy" id="2994971"/>
    <lineage>
        <taxon>Bacteria</taxon>
        <taxon>Bacillati</taxon>
        <taxon>Actinomycetota</taxon>
        <taxon>Actinomycetes</taxon>
        <taxon>Micrococcales</taxon>
        <taxon>Microbacteriaceae</taxon>
        <taxon>Microcella</taxon>
    </lineage>
</organism>
<dbReference type="PANTHER" id="PTHR43867">
    <property type="entry name" value="CELLULOSE SYNTHASE CATALYTIC SUBUNIT A [UDP-FORMING]"/>
    <property type="match status" value="1"/>
</dbReference>
<name>A0A9E8MM32_9MICO</name>
<dbReference type="AlphaFoldDB" id="A0A9E8MM32"/>
<feature type="transmembrane region" description="Helical" evidence="8">
    <location>
        <begin position="371"/>
        <end position="397"/>
    </location>
</feature>
<evidence type="ECO:0000313" key="10">
    <source>
        <dbReference type="Proteomes" id="UP001164706"/>
    </source>
</evidence>
<keyword evidence="4 8" id="KW-0812">Transmembrane</keyword>
<feature type="transmembrane region" description="Helical" evidence="8">
    <location>
        <begin position="338"/>
        <end position="359"/>
    </location>
</feature>
<keyword evidence="3 9" id="KW-0808">Transferase</keyword>
<gene>
    <name evidence="9" type="ORF">OVN18_03865</name>
</gene>
<evidence type="ECO:0000256" key="4">
    <source>
        <dbReference type="ARBA" id="ARBA00022692"/>
    </source>
</evidence>
<accession>A0A9E8MM32</accession>
<evidence type="ECO:0000256" key="7">
    <source>
        <dbReference type="SAM" id="MobiDB-lite"/>
    </source>
</evidence>
<protein>
    <submittedName>
        <fullName evidence="9">Glycosyltransferase</fullName>
        <ecNumber evidence="9">2.4.-.-</ecNumber>
    </submittedName>
</protein>
<dbReference type="GO" id="GO:0016020">
    <property type="term" value="C:membrane"/>
    <property type="evidence" value="ECO:0007669"/>
    <property type="project" value="UniProtKB-SubCell"/>
</dbReference>